<dbReference type="Proteomes" id="UP000800040">
    <property type="component" value="Unassembled WGS sequence"/>
</dbReference>
<evidence type="ECO:0000313" key="3">
    <source>
        <dbReference type="Proteomes" id="UP000800040"/>
    </source>
</evidence>
<gene>
    <name evidence="2" type="ORF">BDW02DRAFT_339512</name>
</gene>
<sequence>MFTAPKWLPAHVAAALGVGDHVFSCSLPDCLVERRRASAVASATSSPANSIVMHRGAAKLPGVEGVEEVEEIKKRAASYLNCQVRGENDASRRETDVPRLTKMQEGLPPSGLVQKESDVVDRAVEPGGGAV</sequence>
<evidence type="ECO:0000313" key="2">
    <source>
        <dbReference type="EMBL" id="KAF1834349.1"/>
    </source>
</evidence>
<feature type="compositionally biased region" description="Basic and acidic residues" evidence="1">
    <location>
        <begin position="115"/>
        <end position="124"/>
    </location>
</feature>
<accession>A0A6A5KDF0</accession>
<evidence type="ECO:0000256" key="1">
    <source>
        <dbReference type="SAM" id="MobiDB-lite"/>
    </source>
</evidence>
<proteinExistence type="predicted"/>
<feature type="region of interest" description="Disordered" evidence="1">
    <location>
        <begin position="85"/>
        <end position="131"/>
    </location>
</feature>
<organism evidence="2 3">
    <name type="scientific">Decorospora gaudefroyi</name>
    <dbReference type="NCBI Taxonomy" id="184978"/>
    <lineage>
        <taxon>Eukaryota</taxon>
        <taxon>Fungi</taxon>
        <taxon>Dikarya</taxon>
        <taxon>Ascomycota</taxon>
        <taxon>Pezizomycotina</taxon>
        <taxon>Dothideomycetes</taxon>
        <taxon>Pleosporomycetidae</taxon>
        <taxon>Pleosporales</taxon>
        <taxon>Pleosporineae</taxon>
        <taxon>Pleosporaceae</taxon>
        <taxon>Decorospora</taxon>
    </lineage>
</organism>
<protein>
    <submittedName>
        <fullName evidence="2">Uncharacterized protein</fullName>
    </submittedName>
</protein>
<name>A0A6A5KDF0_9PLEO</name>
<reference evidence="2" key="1">
    <citation type="submission" date="2020-01" db="EMBL/GenBank/DDBJ databases">
        <authorList>
            <consortium name="DOE Joint Genome Institute"/>
            <person name="Haridas S."/>
            <person name="Albert R."/>
            <person name="Binder M."/>
            <person name="Bloem J."/>
            <person name="Labutti K."/>
            <person name="Salamov A."/>
            <person name="Andreopoulos B."/>
            <person name="Baker S.E."/>
            <person name="Barry K."/>
            <person name="Bills G."/>
            <person name="Bluhm B.H."/>
            <person name="Cannon C."/>
            <person name="Castanera R."/>
            <person name="Culley D.E."/>
            <person name="Daum C."/>
            <person name="Ezra D."/>
            <person name="Gonzalez J.B."/>
            <person name="Henrissat B."/>
            <person name="Kuo A."/>
            <person name="Liang C."/>
            <person name="Lipzen A."/>
            <person name="Lutzoni F."/>
            <person name="Magnuson J."/>
            <person name="Mondo S."/>
            <person name="Nolan M."/>
            <person name="Ohm R."/>
            <person name="Pangilinan J."/>
            <person name="Park H.-J."/>
            <person name="Ramirez L."/>
            <person name="Alfaro M."/>
            <person name="Sun H."/>
            <person name="Tritt A."/>
            <person name="Yoshinaga Y."/>
            <person name="Zwiers L.-H."/>
            <person name="Turgeon B.G."/>
            <person name="Goodwin S.B."/>
            <person name="Spatafora J.W."/>
            <person name="Crous P.W."/>
            <person name="Grigoriev I.V."/>
        </authorList>
    </citation>
    <scope>NUCLEOTIDE SEQUENCE</scope>
    <source>
        <strain evidence="2">P77</strain>
    </source>
</reference>
<dbReference type="AlphaFoldDB" id="A0A6A5KDF0"/>
<feature type="compositionally biased region" description="Basic and acidic residues" evidence="1">
    <location>
        <begin position="86"/>
        <end position="99"/>
    </location>
</feature>
<dbReference type="EMBL" id="ML975303">
    <property type="protein sequence ID" value="KAF1834349.1"/>
    <property type="molecule type" value="Genomic_DNA"/>
</dbReference>
<keyword evidence="3" id="KW-1185">Reference proteome</keyword>